<dbReference type="AlphaFoldDB" id="A0AAW4XPE9"/>
<dbReference type="Proteomes" id="UP001198630">
    <property type="component" value="Unassembled WGS sequence"/>
</dbReference>
<feature type="region of interest" description="Disordered" evidence="1">
    <location>
        <begin position="32"/>
        <end position="54"/>
    </location>
</feature>
<dbReference type="RefSeq" id="WP_230793034.1">
    <property type="nucleotide sequence ID" value="NZ_JAJNCO010000101.1"/>
</dbReference>
<name>A0AAW4XPE9_RHORH</name>
<evidence type="ECO:0000313" key="2">
    <source>
        <dbReference type="EMBL" id="MCD2115159.1"/>
    </source>
</evidence>
<dbReference type="EMBL" id="JAJNCO010000101">
    <property type="protein sequence ID" value="MCD2115159.1"/>
    <property type="molecule type" value="Genomic_DNA"/>
</dbReference>
<protein>
    <submittedName>
        <fullName evidence="2">Uncharacterized protein</fullName>
    </submittedName>
</protein>
<reference evidence="2" key="1">
    <citation type="submission" date="2021-11" db="EMBL/GenBank/DDBJ databases">
        <title>Development of a sustainable strategy for remediation of hydrocarbon-contaminated territories based on the waste exchange concept.</title>
        <authorList>
            <person name="Elkin A."/>
        </authorList>
    </citation>
    <scope>NUCLEOTIDE SEQUENCE</scope>
    <source>
        <strain evidence="2">IEGM 757</strain>
    </source>
</reference>
<proteinExistence type="predicted"/>
<accession>A0AAW4XPE9</accession>
<evidence type="ECO:0000256" key="1">
    <source>
        <dbReference type="SAM" id="MobiDB-lite"/>
    </source>
</evidence>
<comment type="caution">
    <text evidence="2">The sequence shown here is derived from an EMBL/GenBank/DDBJ whole genome shotgun (WGS) entry which is preliminary data.</text>
</comment>
<gene>
    <name evidence="2" type="ORF">LQ384_29270</name>
</gene>
<organism evidence="2 3">
    <name type="scientific">Rhodococcus rhodochrous</name>
    <dbReference type="NCBI Taxonomy" id="1829"/>
    <lineage>
        <taxon>Bacteria</taxon>
        <taxon>Bacillati</taxon>
        <taxon>Actinomycetota</taxon>
        <taxon>Actinomycetes</taxon>
        <taxon>Mycobacteriales</taxon>
        <taxon>Nocardiaceae</taxon>
        <taxon>Rhodococcus</taxon>
    </lineage>
</organism>
<evidence type="ECO:0000313" key="3">
    <source>
        <dbReference type="Proteomes" id="UP001198630"/>
    </source>
</evidence>
<sequence>SELGVSAKTRSTFIPTVPAAAKTFAQWPRRTSMLSGDVPAGGTESDRRTPASPTVSRCQLYLVSAVM</sequence>
<feature type="non-terminal residue" evidence="2">
    <location>
        <position position="1"/>
    </location>
</feature>